<keyword evidence="6" id="KW-0808">Transferase</keyword>
<evidence type="ECO:0000313" key="6">
    <source>
        <dbReference type="EMBL" id="MDJ1114310.1"/>
    </source>
</evidence>
<keyword evidence="7" id="KW-1185">Reference proteome</keyword>
<accession>A0ABT6ZDS2</accession>
<dbReference type="InterPro" id="IPR036873">
    <property type="entry name" value="Rhodanese-like_dom_sf"/>
</dbReference>
<dbReference type="Proteomes" id="UP001321481">
    <property type="component" value="Unassembled WGS sequence"/>
</dbReference>
<evidence type="ECO:0000256" key="2">
    <source>
        <dbReference type="ARBA" id="ARBA00022737"/>
    </source>
</evidence>
<feature type="domain" description="Rhodanese" evidence="5">
    <location>
        <begin position="161"/>
        <end position="272"/>
    </location>
</feature>
<organism evidence="6 7">
    <name type="scientific">Microbacterium dauci</name>
    <dbReference type="NCBI Taxonomy" id="3048008"/>
    <lineage>
        <taxon>Bacteria</taxon>
        <taxon>Bacillati</taxon>
        <taxon>Actinomycetota</taxon>
        <taxon>Actinomycetes</taxon>
        <taxon>Micrococcales</taxon>
        <taxon>Microbacteriaceae</taxon>
        <taxon>Microbacterium</taxon>
    </lineage>
</organism>
<dbReference type="InterPro" id="IPR001307">
    <property type="entry name" value="Thiosulphate_STrfase_CS"/>
</dbReference>
<keyword evidence="2" id="KW-0677">Repeat</keyword>
<dbReference type="CDD" id="cd01448">
    <property type="entry name" value="TST_Repeat_1"/>
    <property type="match status" value="1"/>
</dbReference>
<evidence type="ECO:0000256" key="1">
    <source>
        <dbReference type="ARBA" id="ARBA00012245"/>
    </source>
</evidence>
<dbReference type="SUPFAM" id="SSF52821">
    <property type="entry name" value="Rhodanese/Cell cycle control phosphatase"/>
    <property type="match status" value="2"/>
</dbReference>
<evidence type="ECO:0000256" key="3">
    <source>
        <dbReference type="ARBA" id="ARBA00047549"/>
    </source>
</evidence>
<dbReference type="EC" id="2.8.1.1" evidence="1"/>
<proteinExistence type="predicted"/>
<feature type="region of interest" description="Disordered" evidence="4">
    <location>
        <begin position="264"/>
        <end position="284"/>
    </location>
</feature>
<dbReference type="Pfam" id="PF00581">
    <property type="entry name" value="Rhodanese"/>
    <property type="match status" value="2"/>
</dbReference>
<comment type="caution">
    <text evidence="6">The sequence shown here is derived from an EMBL/GenBank/DDBJ whole genome shotgun (WGS) entry which is preliminary data.</text>
</comment>
<evidence type="ECO:0000313" key="7">
    <source>
        <dbReference type="Proteomes" id="UP001321481"/>
    </source>
</evidence>
<dbReference type="PANTHER" id="PTHR43855">
    <property type="entry name" value="THIOSULFATE SULFURTRANSFERASE"/>
    <property type="match status" value="1"/>
</dbReference>
<sequence length="284" mass="29962">MASLLSVDDIDVARASGRTVRLLDVRWRLDLPEGRPAYVAGHLPGAVYVDLERELASPGHPELGRHPLPDVDDLRASVRRWGIDRGDLVVAYDDNDGVAAARAWWLLRRRGIDIRVLDGGIGAWIAAGLPLQTGDVAVAPGNADVIDADPGEISLTDVARLPRHGVLVDVRSPEQYRGRAAALDPVGGHIPGAINLPAVSHMLPDGRLRAPAEIAATLEAHGIRPGTPVAVYCGSAVASAHSALAYELAGVDARVYTGSWSQWSRTSGQPVATGPGPWDVTVSA</sequence>
<dbReference type="PANTHER" id="PTHR43855:SF1">
    <property type="entry name" value="THIOSULFATE SULFURTRANSFERASE"/>
    <property type="match status" value="1"/>
</dbReference>
<dbReference type="GO" id="GO:0016740">
    <property type="term" value="F:transferase activity"/>
    <property type="evidence" value="ECO:0007669"/>
    <property type="project" value="UniProtKB-KW"/>
</dbReference>
<dbReference type="PROSITE" id="PS00380">
    <property type="entry name" value="RHODANESE_1"/>
    <property type="match status" value="1"/>
</dbReference>
<feature type="domain" description="Rhodanese" evidence="5">
    <location>
        <begin position="16"/>
        <end position="133"/>
    </location>
</feature>
<name>A0ABT6ZDS2_9MICO</name>
<dbReference type="CDD" id="cd01449">
    <property type="entry name" value="TST_Repeat_2"/>
    <property type="match status" value="1"/>
</dbReference>
<dbReference type="InterPro" id="IPR051126">
    <property type="entry name" value="Thiosulfate_sulfurtransferase"/>
</dbReference>
<evidence type="ECO:0000259" key="5">
    <source>
        <dbReference type="PROSITE" id="PS50206"/>
    </source>
</evidence>
<dbReference type="InterPro" id="IPR001763">
    <property type="entry name" value="Rhodanese-like_dom"/>
</dbReference>
<protein>
    <recommendedName>
        <fullName evidence="1">thiosulfate sulfurtransferase</fullName>
        <ecNumber evidence="1">2.8.1.1</ecNumber>
    </recommendedName>
</protein>
<dbReference type="EMBL" id="JASJND010000005">
    <property type="protein sequence ID" value="MDJ1114310.1"/>
    <property type="molecule type" value="Genomic_DNA"/>
</dbReference>
<dbReference type="Gene3D" id="3.40.250.10">
    <property type="entry name" value="Rhodanese-like domain"/>
    <property type="match status" value="2"/>
</dbReference>
<gene>
    <name evidence="6" type="ORF">QNI14_07580</name>
</gene>
<reference evidence="6 7" key="1">
    <citation type="submission" date="2023-05" db="EMBL/GenBank/DDBJ databases">
        <title>Microbacterium dauci sp.nov., Isolated from Carrot Rhizosphere Soil.</title>
        <authorList>
            <person name="Xiao Z."/>
            <person name="Zheng J."/>
        </authorList>
    </citation>
    <scope>NUCLEOTIDE SEQUENCE [LARGE SCALE GENOMIC DNA]</scope>
    <source>
        <strain evidence="6 7">LX3-4</strain>
    </source>
</reference>
<comment type="catalytic activity">
    <reaction evidence="3">
        <text>thiosulfate + hydrogen cyanide = thiocyanate + sulfite + 2 H(+)</text>
        <dbReference type="Rhea" id="RHEA:16881"/>
        <dbReference type="ChEBI" id="CHEBI:15378"/>
        <dbReference type="ChEBI" id="CHEBI:17359"/>
        <dbReference type="ChEBI" id="CHEBI:18022"/>
        <dbReference type="ChEBI" id="CHEBI:18407"/>
        <dbReference type="ChEBI" id="CHEBI:33542"/>
        <dbReference type="EC" id="2.8.1.1"/>
    </reaction>
</comment>
<dbReference type="SMART" id="SM00450">
    <property type="entry name" value="RHOD"/>
    <property type="match status" value="2"/>
</dbReference>
<evidence type="ECO:0000256" key="4">
    <source>
        <dbReference type="SAM" id="MobiDB-lite"/>
    </source>
</evidence>
<dbReference type="RefSeq" id="WP_283715919.1">
    <property type="nucleotide sequence ID" value="NZ_JASJND010000005.1"/>
</dbReference>
<dbReference type="PROSITE" id="PS50206">
    <property type="entry name" value="RHODANESE_3"/>
    <property type="match status" value="2"/>
</dbReference>